<feature type="transmembrane region" description="Helical" evidence="1">
    <location>
        <begin position="80"/>
        <end position="104"/>
    </location>
</feature>
<dbReference type="Proteomes" id="UP000245624">
    <property type="component" value="Unassembled WGS sequence"/>
</dbReference>
<reference evidence="2 3" key="1">
    <citation type="submission" date="2018-05" db="EMBL/GenBank/DDBJ databases">
        <title>Genomic analysis of Gracilibacillus dipsosauri DD1 reveals novel features of a salt-tolerant amylase.</title>
        <authorList>
            <person name="Deutch C.E."/>
            <person name="Yang S."/>
        </authorList>
    </citation>
    <scope>NUCLEOTIDE SEQUENCE [LARGE SCALE GENOMIC DNA]</scope>
    <source>
        <strain evidence="2 3">DD1</strain>
    </source>
</reference>
<name>A0A317L260_9BACI</name>
<keyword evidence="1" id="KW-1133">Transmembrane helix</keyword>
<evidence type="ECO:0000313" key="2">
    <source>
        <dbReference type="EMBL" id="PWU69887.1"/>
    </source>
</evidence>
<organism evidence="2 3">
    <name type="scientific">Gracilibacillus dipsosauri</name>
    <dbReference type="NCBI Taxonomy" id="178340"/>
    <lineage>
        <taxon>Bacteria</taxon>
        <taxon>Bacillati</taxon>
        <taxon>Bacillota</taxon>
        <taxon>Bacilli</taxon>
        <taxon>Bacillales</taxon>
        <taxon>Bacillaceae</taxon>
        <taxon>Gracilibacillus</taxon>
    </lineage>
</organism>
<dbReference type="InterPro" id="IPR021529">
    <property type="entry name" value="DUF2798"/>
</dbReference>
<keyword evidence="1" id="KW-0812">Transmembrane</keyword>
<dbReference type="AlphaFoldDB" id="A0A317L260"/>
<gene>
    <name evidence="2" type="ORF">DLJ74_02860</name>
</gene>
<keyword evidence="1" id="KW-0472">Membrane</keyword>
<proteinExistence type="predicted"/>
<evidence type="ECO:0000256" key="1">
    <source>
        <dbReference type="SAM" id="Phobius"/>
    </source>
</evidence>
<feature type="transmembrane region" description="Helical" evidence="1">
    <location>
        <begin position="42"/>
        <end position="60"/>
    </location>
</feature>
<dbReference type="OrthoDB" id="7062363at2"/>
<protein>
    <submittedName>
        <fullName evidence="2">DUF2798 domain-containing protein</fullName>
    </submittedName>
</protein>
<keyword evidence="3" id="KW-1185">Reference proteome</keyword>
<dbReference type="EMBL" id="QGTD01000004">
    <property type="protein sequence ID" value="PWU69887.1"/>
    <property type="molecule type" value="Genomic_DNA"/>
</dbReference>
<evidence type="ECO:0000313" key="3">
    <source>
        <dbReference type="Proteomes" id="UP000245624"/>
    </source>
</evidence>
<comment type="caution">
    <text evidence="2">The sequence shown here is derived from an EMBL/GenBank/DDBJ whole genome shotgun (WGS) entry which is preliminary data.</text>
</comment>
<accession>A0A317L260</accession>
<dbReference type="Pfam" id="PF11391">
    <property type="entry name" value="DUF2798"/>
    <property type="match status" value="2"/>
</dbReference>
<feature type="transmembrane region" description="Helical" evidence="1">
    <location>
        <begin position="9"/>
        <end position="30"/>
    </location>
</feature>
<feature type="transmembrane region" description="Helical" evidence="1">
    <location>
        <begin position="124"/>
        <end position="148"/>
    </location>
</feature>
<sequence>MPTNKKESIIFGLMMCFGMVAVMSTYNLLISGNIQHLTLQNIVIEVVLGFIIALFLDFFIVGPFAKKITLKLPFAHSSKLLFVLCMSTLMILGMVFFMSMFGFLMSYFGQGLEGRSMISAYGTIFIRNVVLALPLQLLVMGPAVRFIFSKYFQKRGVELSS</sequence>
<dbReference type="RefSeq" id="WP_109983275.1">
    <property type="nucleotide sequence ID" value="NZ_QGTD01000004.1"/>
</dbReference>